<dbReference type="SUPFAM" id="SSF52833">
    <property type="entry name" value="Thioredoxin-like"/>
    <property type="match status" value="1"/>
</dbReference>
<dbReference type="Gene3D" id="3.40.30.10">
    <property type="entry name" value="Glutaredoxin"/>
    <property type="match status" value="1"/>
</dbReference>
<dbReference type="Pfam" id="PF13417">
    <property type="entry name" value="GST_N_3"/>
    <property type="match status" value="1"/>
</dbReference>
<dbReference type="EMBL" id="FNRJ01000012">
    <property type="protein sequence ID" value="SEA99749.1"/>
    <property type="molecule type" value="Genomic_DNA"/>
</dbReference>
<dbReference type="InterPro" id="IPR007494">
    <property type="entry name" value="Glutaredoxin2_C"/>
</dbReference>
<dbReference type="Proteomes" id="UP000242469">
    <property type="component" value="Unassembled WGS sequence"/>
</dbReference>
<evidence type="ECO:0000259" key="1">
    <source>
        <dbReference type="PROSITE" id="PS50404"/>
    </source>
</evidence>
<reference evidence="3" key="1">
    <citation type="submission" date="2016-10" db="EMBL/GenBank/DDBJ databases">
        <authorList>
            <person name="Varghese N."/>
            <person name="Submissions S."/>
        </authorList>
    </citation>
    <scope>NUCLEOTIDE SEQUENCE [LARGE SCALE GENOMIC DNA]</scope>
    <source>
        <strain evidence="3">DSM 11526</strain>
    </source>
</reference>
<dbReference type="AlphaFoldDB" id="A0A1H4FQW5"/>
<dbReference type="InterPro" id="IPR036249">
    <property type="entry name" value="Thioredoxin-like_sf"/>
</dbReference>
<gene>
    <name evidence="2" type="ORF">SAMN02745729_11272</name>
</gene>
<evidence type="ECO:0000313" key="2">
    <source>
        <dbReference type="EMBL" id="SEA99749.1"/>
    </source>
</evidence>
<keyword evidence="3" id="KW-1185">Reference proteome</keyword>
<organism evidence="2 3">
    <name type="scientific">Marinobacterium iners DSM 11526</name>
    <dbReference type="NCBI Taxonomy" id="1122198"/>
    <lineage>
        <taxon>Bacteria</taxon>
        <taxon>Pseudomonadati</taxon>
        <taxon>Pseudomonadota</taxon>
        <taxon>Gammaproteobacteria</taxon>
        <taxon>Oceanospirillales</taxon>
        <taxon>Oceanospirillaceae</taxon>
        <taxon>Marinobacterium</taxon>
    </lineage>
</organism>
<dbReference type="NCBIfam" id="NF007702">
    <property type="entry name" value="PRK10387.1"/>
    <property type="match status" value="1"/>
</dbReference>
<dbReference type="STRING" id="1122198.SAMN02745729_11272"/>
<feature type="domain" description="GST N-terminal" evidence="1">
    <location>
        <begin position="1"/>
        <end position="78"/>
    </location>
</feature>
<sequence>MSRLYVYDHCPFCIRTLMVAHYRQVSDLEQVVLLNDDEASCQRLIGKKMVPIFEHQGVAIGESMDIAKLLDELGEGPKTLRPLQLAEATQPRLQPVQAHSWALTFPRVTQIGMKTFATESARDYFRHNKEAMLGLSFEQALAETEAHKAVIERVLAELPPLTLPSEQGHTLSWNDVMNFPPLQYLTMVKGLTFPPRLQQWLQEVAELGGVELYFDRAI</sequence>
<dbReference type="PROSITE" id="PS50404">
    <property type="entry name" value="GST_NTER"/>
    <property type="match status" value="1"/>
</dbReference>
<dbReference type="InterPro" id="IPR004045">
    <property type="entry name" value="Glutathione_S-Trfase_N"/>
</dbReference>
<name>A0A1H4FQW5_9GAMM</name>
<dbReference type="Gene3D" id="1.20.1050.10">
    <property type="match status" value="1"/>
</dbReference>
<dbReference type="OrthoDB" id="5291571at2"/>
<proteinExistence type="predicted"/>
<dbReference type="SUPFAM" id="SSF47616">
    <property type="entry name" value="GST C-terminal domain-like"/>
    <property type="match status" value="1"/>
</dbReference>
<protein>
    <submittedName>
        <fullName evidence="2">Glutaredoxin 2</fullName>
    </submittedName>
</protein>
<accession>A0A1H4FQW5</accession>
<dbReference type="Pfam" id="PF04399">
    <property type="entry name" value="Glutaredoxin2_C"/>
    <property type="match status" value="1"/>
</dbReference>
<evidence type="ECO:0000313" key="3">
    <source>
        <dbReference type="Proteomes" id="UP000242469"/>
    </source>
</evidence>
<dbReference type="RefSeq" id="WP_091827213.1">
    <property type="nucleotide sequence ID" value="NZ_FNRJ01000012.1"/>
</dbReference>
<dbReference type="InterPro" id="IPR036282">
    <property type="entry name" value="Glutathione-S-Trfase_C_sf"/>
</dbReference>